<dbReference type="VEuPathDB" id="FungiDB:PC110_g14051"/>
<dbReference type="OrthoDB" id="107171at2759"/>
<evidence type="ECO:0000313" key="2">
    <source>
        <dbReference type="Proteomes" id="UP000688947"/>
    </source>
</evidence>
<reference evidence="1" key="1">
    <citation type="submission" date="2021-01" db="EMBL/GenBank/DDBJ databases">
        <title>Phytophthora aleatoria, a newly-described species from Pinus radiata is distinct from Phytophthora cactorum isolates based on comparative genomics.</title>
        <authorList>
            <person name="Mcdougal R."/>
            <person name="Panda P."/>
            <person name="Williams N."/>
            <person name="Studholme D.J."/>
        </authorList>
    </citation>
    <scope>NUCLEOTIDE SEQUENCE</scope>
    <source>
        <strain evidence="1">NZFS 3830</strain>
    </source>
</reference>
<evidence type="ECO:0008006" key="3">
    <source>
        <dbReference type="Google" id="ProtNLM"/>
    </source>
</evidence>
<protein>
    <recommendedName>
        <fullName evidence="3">Transposase</fullName>
    </recommendedName>
</protein>
<dbReference type="AlphaFoldDB" id="A0A8T1TUN5"/>
<sequence>MYSADFRWRAITLHYPYSIACEQVGRIFGVPGRTVRRWCKYFKSSGHVIPDKCGKKKTYGPELLSFVGCYVKEHPCFYIEELQVELRARFGTGPAGLSASSILRLLKFNLGFSRKVIERRAREAVPREIEALVAKMRSWYSYPEQFIFSTRRRRTVSTACVGMRG</sequence>
<gene>
    <name evidence="1" type="ORF">JG687_00016625</name>
</gene>
<proteinExistence type="predicted"/>
<dbReference type="Proteomes" id="UP000688947">
    <property type="component" value="Unassembled WGS sequence"/>
</dbReference>
<accession>A0A8T1TUN5</accession>
<comment type="caution">
    <text evidence="1">The sequence shown here is derived from an EMBL/GenBank/DDBJ whole genome shotgun (WGS) entry which is preliminary data.</text>
</comment>
<name>A0A8T1TUN5_9STRA</name>
<evidence type="ECO:0000313" key="1">
    <source>
        <dbReference type="EMBL" id="KAG6946574.1"/>
    </source>
</evidence>
<dbReference type="EMBL" id="JAENGZ010001715">
    <property type="protein sequence ID" value="KAG6946574.1"/>
    <property type="molecule type" value="Genomic_DNA"/>
</dbReference>
<organism evidence="1 2">
    <name type="scientific">Phytophthora cactorum</name>
    <dbReference type="NCBI Taxonomy" id="29920"/>
    <lineage>
        <taxon>Eukaryota</taxon>
        <taxon>Sar</taxon>
        <taxon>Stramenopiles</taxon>
        <taxon>Oomycota</taxon>
        <taxon>Peronosporomycetes</taxon>
        <taxon>Peronosporales</taxon>
        <taxon>Peronosporaceae</taxon>
        <taxon>Phytophthora</taxon>
    </lineage>
</organism>